<feature type="chain" id="PRO_5021323494" evidence="1">
    <location>
        <begin position="21"/>
        <end position="99"/>
    </location>
</feature>
<sequence>MPAFMVKVIFLLCLCVLLYATVSEGILVKKLLKFLFEKRSVVLFPVPIPIFRKVPPPVRQASLELHHKEILPPPPDYFIPPPPPYPPFPPYDDFAYPYP</sequence>
<dbReference type="EMBL" id="BGPR01002652">
    <property type="protein sequence ID" value="GBM76909.1"/>
    <property type="molecule type" value="Genomic_DNA"/>
</dbReference>
<keyword evidence="1" id="KW-0732">Signal</keyword>
<feature type="signal peptide" evidence="1">
    <location>
        <begin position="1"/>
        <end position="20"/>
    </location>
</feature>
<protein>
    <submittedName>
        <fullName evidence="2">Uncharacterized protein</fullName>
    </submittedName>
</protein>
<evidence type="ECO:0000256" key="1">
    <source>
        <dbReference type="SAM" id="SignalP"/>
    </source>
</evidence>
<proteinExistence type="predicted"/>
<keyword evidence="3" id="KW-1185">Reference proteome</keyword>
<evidence type="ECO:0000313" key="2">
    <source>
        <dbReference type="EMBL" id="GBM76909.1"/>
    </source>
</evidence>
<organism evidence="2 3">
    <name type="scientific">Araneus ventricosus</name>
    <name type="common">Orbweaver spider</name>
    <name type="synonym">Epeira ventricosa</name>
    <dbReference type="NCBI Taxonomy" id="182803"/>
    <lineage>
        <taxon>Eukaryota</taxon>
        <taxon>Metazoa</taxon>
        <taxon>Ecdysozoa</taxon>
        <taxon>Arthropoda</taxon>
        <taxon>Chelicerata</taxon>
        <taxon>Arachnida</taxon>
        <taxon>Araneae</taxon>
        <taxon>Araneomorphae</taxon>
        <taxon>Entelegynae</taxon>
        <taxon>Araneoidea</taxon>
        <taxon>Araneidae</taxon>
        <taxon>Araneus</taxon>
    </lineage>
</organism>
<name>A0A4Y2II04_ARAVE</name>
<accession>A0A4Y2II04</accession>
<dbReference type="Proteomes" id="UP000499080">
    <property type="component" value="Unassembled WGS sequence"/>
</dbReference>
<gene>
    <name evidence="2" type="ORF">AVEN_239755_1</name>
</gene>
<evidence type="ECO:0000313" key="3">
    <source>
        <dbReference type="Proteomes" id="UP000499080"/>
    </source>
</evidence>
<comment type="caution">
    <text evidence="2">The sequence shown here is derived from an EMBL/GenBank/DDBJ whole genome shotgun (WGS) entry which is preliminary data.</text>
</comment>
<dbReference type="AlphaFoldDB" id="A0A4Y2II04"/>
<reference evidence="2 3" key="1">
    <citation type="journal article" date="2019" name="Sci. Rep.">
        <title>Orb-weaving spider Araneus ventricosus genome elucidates the spidroin gene catalogue.</title>
        <authorList>
            <person name="Kono N."/>
            <person name="Nakamura H."/>
            <person name="Ohtoshi R."/>
            <person name="Moran D.A.P."/>
            <person name="Shinohara A."/>
            <person name="Yoshida Y."/>
            <person name="Fujiwara M."/>
            <person name="Mori M."/>
            <person name="Tomita M."/>
            <person name="Arakawa K."/>
        </authorList>
    </citation>
    <scope>NUCLEOTIDE SEQUENCE [LARGE SCALE GENOMIC DNA]</scope>
</reference>